<dbReference type="GO" id="GO:0046872">
    <property type="term" value="F:metal ion binding"/>
    <property type="evidence" value="ECO:0007669"/>
    <property type="project" value="UniProtKB-KW"/>
</dbReference>
<sequence length="676" mass="76891">MNNKSMSSRNCSSSSDISQSIKYPRFDNIQLKCLPVDNGPNTIRSVPNACFARVNPTGVDNPRLVVLSPDVLNLLDLENNKSEERNSLVEYLSGNKLWPGSDPSSHCYCGYQFGSFAGQLGDGAAISLGEVVNQKGERWELQLKGSGLTPFSRLGDGRKVLRSSLREFLCSEAMHYLGIPTTRAGSVITSDTMVERDIFYTGDNILERASITSRVAQTFIRFGSFEITKPQDPITGRYGPSFGNLEIVSQLTNYVIQQFYPHIWEKYSLSNYDDTVDCYVEFFKEVVQRTANLVALWQTVGFCHGVLNTDNMSIIGLTIDYGPFGFIDQFTWDHICNTSDPDGRYAYAQQPVICLWNCTRLAECLYQALIDQQRVLSSNESDKESLCFDDLKKKFVNILQHVYMPSFEKTYLERMRKKLGLLHPVDQIDADLVHNLLNTMEKTGADFTNTFLALEDTISQAFNKYGDALFNNTADSNECPLETNHLLEECCSLCQLQETFEPKNTELHRQLMTRFASMSRSMTDKLEENKVLKSGDREKLYKEIEHLTETENQERNARIWNNWLQEYAKRLKIDHQMDNNDGNSDNNKMEFSERLRLMKSVNPRIVLRNHLAEEAIKSAEEGDYTVAEKLFNALITPYEDANFPSDGTLGQSSTTCKSNRIRPPDWSRGLRVSCSS</sequence>
<dbReference type="PANTHER" id="PTHR12153:SF15">
    <property type="entry name" value="PROTEIN ADENYLYLTRANSFERASE SELO, MITOCHONDRIAL"/>
    <property type="match status" value="1"/>
</dbReference>
<evidence type="ECO:0000256" key="4">
    <source>
        <dbReference type="ARBA" id="ARBA00022695"/>
    </source>
</evidence>
<evidence type="ECO:0000256" key="9">
    <source>
        <dbReference type="ARBA" id="ARBA00031547"/>
    </source>
</evidence>
<keyword evidence="7" id="KW-0067">ATP-binding</keyword>
<comment type="similarity">
    <text evidence="2">Belongs to the SELO family.</text>
</comment>
<keyword evidence="4" id="KW-0548">Nucleotidyltransferase</keyword>
<evidence type="ECO:0000256" key="1">
    <source>
        <dbReference type="ARBA" id="ARBA00001946"/>
    </source>
</evidence>
<evidence type="ECO:0000256" key="8">
    <source>
        <dbReference type="ARBA" id="ARBA00022842"/>
    </source>
</evidence>
<evidence type="ECO:0000256" key="7">
    <source>
        <dbReference type="ARBA" id="ARBA00022840"/>
    </source>
</evidence>
<protein>
    <recommendedName>
        <fullName evidence="9">Selenoprotein O</fullName>
    </recommendedName>
</protein>
<keyword evidence="10" id="KW-1185">Reference proteome</keyword>
<reference evidence="11" key="2">
    <citation type="submission" date="2023-11" db="UniProtKB">
        <authorList>
            <consortium name="WormBaseParasite"/>
        </authorList>
    </citation>
    <scope>IDENTIFICATION</scope>
</reference>
<dbReference type="AlphaFoldDB" id="A0AA85K384"/>
<dbReference type="InterPro" id="IPR003846">
    <property type="entry name" value="SelO"/>
</dbReference>
<keyword evidence="6" id="KW-0547">Nucleotide-binding</keyword>
<dbReference type="Pfam" id="PF02696">
    <property type="entry name" value="SelO"/>
    <property type="match status" value="1"/>
</dbReference>
<dbReference type="PANTHER" id="PTHR12153">
    <property type="entry name" value="SELENOPROTEIN O"/>
    <property type="match status" value="1"/>
</dbReference>
<organism evidence="10 11">
    <name type="scientific">Trichobilharzia regenti</name>
    <name type="common">Nasal bird schistosome</name>
    <dbReference type="NCBI Taxonomy" id="157069"/>
    <lineage>
        <taxon>Eukaryota</taxon>
        <taxon>Metazoa</taxon>
        <taxon>Spiralia</taxon>
        <taxon>Lophotrochozoa</taxon>
        <taxon>Platyhelminthes</taxon>
        <taxon>Trematoda</taxon>
        <taxon>Digenea</taxon>
        <taxon>Strigeidida</taxon>
        <taxon>Schistosomatoidea</taxon>
        <taxon>Schistosomatidae</taxon>
        <taxon>Trichobilharzia</taxon>
    </lineage>
</organism>
<dbReference type="NCBIfam" id="NF000658">
    <property type="entry name" value="PRK00029.1"/>
    <property type="match status" value="1"/>
</dbReference>
<evidence type="ECO:0000256" key="5">
    <source>
        <dbReference type="ARBA" id="ARBA00022723"/>
    </source>
</evidence>
<dbReference type="GO" id="GO:0016779">
    <property type="term" value="F:nucleotidyltransferase activity"/>
    <property type="evidence" value="ECO:0007669"/>
    <property type="project" value="UniProtKB-KW"/>
</dbReference>
<name>A0AA85K384_TRIRE</name>
<keyword evidence="3" id="KW-0808">Transferase</keyword>
<evidence type="ECO:0000313" key="11">
    <source>
        <dbReference type="WBParaSite" id="TREG1_63640.1"/>
    </source>
</evidence>
<keyword evidence="8" id="KW-0460">Magnesium</keyword>
<keyword evidence="5" id="KW-0479">Metal-binding</keyword>
<dbReference type="WBParaSite" id="TREG1_63640.1">
    <property type="protein sequence ID" value="TREG1_63640.1"/>
    <property type="gene ID" value="TREG1_63640"/>
</dbReference>
<evidence type="ECO:0000256" key="3">
    <source>
        <dbReference type="ARBA" id="ARBA00022679"/>
    </source>
</evidence>
<accession>A0AA85K384</accession>
<comment type="cofactor">
    <cofactor evidence="1">
        <name>Mg(2+)</name>
        <dbReference type="ChEBI" id="CHEBI:18420"/>
    </cofactor>
</comment>
<evidence type="ECO:0000256" key="6">
    <source>
        <dbReference type="ARBA" id="ARBA00022741"/>
    </source>
</evidence>
<dbReference type="HAMAP" id="MF_00692">
    <property type="entry name" value="SelO"/>
    <property type="match status" value="1"/>
</dbReference>
<reference evidence="10" key="1">
    <citation type="submission" date="2022-06" db="EMBL/GenBank/DDBJ databases">
        <authorList>
            <person name="Berger JAMES D."/>
            <person name="Berger JAMES D."/>
        </authorList>
    </citation>
    <scope>NUCLEOTIDE SEQUENCE [LARGE SCALE GENOMIC DNA]</scope>
</reference>
<evidence type="ECO:0000313" key="10">
    <source>
        <dbReference type="Proteomes" id="UP000050795"/>
    </source>
</evidence>
<proteinExistence type="inferred from homology"/>
<evidence type="ECO:0000256" key="2">
    <source>
        <dbReference type="ARBA" id="ARBA00009747"/>
    </source>
</evidence>
<dbReference type="GO" id="GO:0005524">
    <property type="term" value="F:ATP binding"/>
    <property type="evidence" value="ECO:0007669"/>
    <property type="project" value="UniProtKB-KW"/>
</dbReference>
<dbReference type="Proteomes" id="UP000050795">
    <property type="component" value="Unassembled WGS sequence"/>
</dbReference>